<keyword evidence="8" id="KW-0325">Glycoprotein</keyword>
<keyword evidence="5 11" id="KW-0812">Transmembrane</keyword>
<feature type="transmembrane region" description="Helical" evidence="11">
    <location>
        <begin position="668"/>
        <end position="688"/>
    </location>
</feature>
<dbReference type="InterPro" id="IPR005829">
    <property type="entry name" value="Sugar_transporter_CS"/>
</dbReference>
<feature type="transmembrane region" description="Helical" evidence="11">
    <location>
        <begin position="578"/>
        <end position="596"/>
    </location>
</feature>
<dbReference type="InterPro" id="IPR020846">
    <property type="entry name" value="MFS_dom"/>
</dbReference>
<feature type="coiled-coil region" evidence="9">
    <location>
        <begin position="774"/>
        <end position="801"/>
    </location>
</feature>
<dbReference type="Gene3D" id="1.20.1250.20">
    <property type="entry name" value="MFS general substrate transporter like domains"/>
    <property type="match status" value="2"/>
</dbReference>
<accession>A0A5E4PW66</accession>
<feature type="region of interest" description="Disordered" evidence="10">
    <location>
        <begin position="141"/>
        <end position="174"/>
    </location>
</feature>
<evidence type="ECO:0000313" key="14">
    <source>
        <dbReference type="Proteomes" id="UP000324832"/>
    </source>
</evidence>
<evidence type="ECO:0000256" key="1">
    <source>
        <dbReference type="ARBA" id="ARBA00004651"/>
    </source>
</evidence>
<dbReference type="PROSITE" id="PS00217">
    <property type="entry name" value="SUGAR_TRANSPORT_2"/>
    <property type="match status" value="2"/>
</dbReference>
<dbReference type="InterPro" id="IPR036259">
    <property type="entry name" value="MFS_trans_sf"/>
</dbReference>
<reference evidence="13 14" key="1">
    <citation type="submission" date="2017-07" db="EMBL/GenBank/DDBJ databases">
        <authorList>
            <person name="Talla V."/>
            <person name="Backstrom N."/>
        </authorList>
    </citation>
    <scope>NUCLEOTIDE SEQUENCE [LARGE SCALE GENOMIC DNA]</scope>
</reference>
<evidence type="ECO:0000256" key="6">
    <source>
        <dbReference type="ARBA" id="ARBA00022989"/>
    </source>
</evidence>
<keyword evidence="2" id="KW-0813">Transport</keyword>
<feature type="domain" description="Major facilitator superfamily (MFS) profile" evidence="12">
    <location>
        <begin position="114"/>
        <end position="600"/>
    </location>
</feature>
<evidence type="ECO:0000256" key="7">
    <source>
        <dbReference type="ARBA" id="ARBA00023136"/>
    </source>
</evidence>
<feature type="transmembrane region" description="Helical" evidence="11">
    <location>
        <begin position="881"/>
        <end position="901"/>
    </location>
</feature>
<dbReference type="Pfam" id="PF00083">
    <property type="entry name" value="Sugar_tr"/>
    <property type="match status" value="2"/>
</dbReference>
<feature type="transmembrane region" description="Helical" evidence="11">
    <location>
        <begin position="213"/>
        <end position="233"/>
    </location>
</feature>
<feature type="transmembrane region" description="Helical" evidence="11">
    <location>
        <begin position="270"/>
        <end position="287"/>
    </location>
</feature>
<name>A0A5E4PW66_9NEOP</name>
<evidence type="ECO:0000256" key="2">
    <source>
        <dbReference type="ARBA" id="ARBA00022448"/>
    </source>
</evidence>
<gene>
    <name evidence="13" type="ORF">LSINAPIS_LOCUS2615</name>
</gene>
<dbReference type="GO" id="GO:0022857">
    <property type="term" value="F:transmembrane transporter activity"/>
    <property type="evidence" value="ECO:0007669"/>
    <property type="project" value="InterPro"/>
</dbReference>
<keyword evidence="14" id="KW-1185">Reference proteome</keyword>
<feature type="transmembrane region" description="Helical" evidence="11">
    <location>
        <begin position="509"/>
        <end position="532"/>
    </location>
</feature>
<dbReference type="Proteomes" id="UP000324832">
    <property type="component" value="Unassembled WGS sequence"/>
</dbReference>
<dbReference type="PANTHER" id="PTHR48021">
    <property type="match status" value="1"/>
</dbReference>
<evidence type="ECO:0000256" key="9">
    <source>
        <dbReference type="SAM" id="Coils"/>
    </source>
</evidence>
<evidence type="ECO:0000256" key="11">
    <source>
        <dbReference type="SAM" id="Phobius"/>
    </source>
</evidence>
<feature type="transmembrane region" description="Helical" evidence="11">
    <location>
        <begin position="323"/>
        <end position="344"/>
    </location>
</feature>
<protein>
    <recommendedName>
        <fullName evidence="12">Major facilitator superfamily (MFS) profile domain-containing protein</fullName>
    </recommendedName>
</protein>
<feature type="region of interest" description="Disordered" evidence="10">
    <location>
        <begin position="73"/>
        <end position="92"/>
    </location>
</feature>
<feature type="transmembrane region" description="Helical" evidence="11">
    <location>
        <begin position="299"/>
        <end position="317"/>
    </location>
</feature>
<keyword evidence="9" id="KW-0175">Coiled coil</keyword>
<feature type="transmembrane region" description="Helical" evidence="11">
    <location>
        <begin position="617"/>
        <end position="635"/>
    </location>
</feature>
<feature type="transmembrane region" description="Helical" evidence="11">
    <location>
        <begin position="544"/>
        <end position="566"/>
    </location>
</feature>
<dbReference type="InterPro" id="IPR003663">
    <property type="entry name" value="Sugar/inositol_transpt"/>
</dbReference>
<dbReference type="FunFam" id="1.20.1250.20:FF:000218">
    <property type="entry name" value="facilitated trehalose transporter Tret1"/>
    <property type="match status" value="1"/>
</dbReference>
<evidence type="ECO:0000256" key="5">
    <source>
        <dbReference type="ARBA" id="ARBA00022692"/>
    </source>
</evidence>
<evidence type="ECO:0000256" key="3">
    <source>
        <dbReference type="ARBA" id="ARBA00022475"/>
    </source>
</evidence>
<feature type="transmembrane region" description="Helical" evidence="11">
    <location>
        <begin position="449"/>
        <end position="470"/>
    </location>
</feature>
<keyword evidence="7 11" id="KW-0472">Membrane</keyword>
<comment type="subcellular location">
    <subcellularLocation>
        <location evidence="1">Cell membrane</location>
        <topology evidence="1">Multi-pass membrane protein</topology>
    </subcellularLocation>
</comment>
<dbReference type="AlphaFoldDB" id="A0A5E4PW66"/>
<evidence type="ECO:0000259" key="12">
    <source>
        <dbReference type="PROSITE" id="PS50850"/>
    </source>
</evidence>
<evidence type="ECO:0000256" key="4">
    <source>
        <dbReference type="ARBA" id="ARBA00022597"/>
    </source>
</evidence>
<feature type="transmembrane region" description="Helical" evidence="11">
    <location>
        <begin position="477"/>
        <end position="497"/>
    </location>
</feature>
<feature type="transmembrane region" description="Helical" evidence="11">
    <location>
        <begin position="641"/>
        <end position="661"/>
    </location>
</feature>
<dbReference type="FunFam" id="1.20.1250.20:FF:000249">
    <property type="entry name" value="facilitated trehalose transporter Tret1"/>
    <property type="match status" value="1"/>
</dbReference>
<dbReference type="GO" id="GO:0005886">
    <property type="term" value="C:plasma membrane"/>
    <property type="evidence" value="ECO:0007669"/>
    <property type="project" value="UniProtKB-SubCell"/>
</dbReference>
<feature type="compositionally biased region" description="Acidic residues" evidence="10">
    <location>
        <begin position="149"/>
        <end position="161"/>
    </location>
</feature>
<feature type="transmembrane region" description="Helical" evidence="11">
    <location>
        <begin position="727"/>
        <end position="745"/>
    </location>
</feature>
<feature type="transmembrane region" description="Helical" evidence="11">
    <location>
        <begin position="412"/>
        <end position="434"/>
    </location>
</feature>
<feature type="transmembrane region" description="Helical" evidence="11">
    <location>
        <begin position="700"/>
        <end position="720"/>
    </location>
</feature>
<keyword evidence="4" id="KW-0762">Sugar transport</keyword>
<feature type="transmembrane region" description="Helical" evidence="11">
    <location>
        <begin position="245"/>
        <end position="264"/>
    </location>
</feature>
<dbReference type="InterPro" id="IPR050549">
    <property type="entry name" value="MFS_Trehalose_Transporter"/>
</dbReference>
<dbReference type="NCBIfam" id="TIGR00879">
    <property type="entry name" value="SP"/>
    <property type="match status" value="1"/>
</dbReference>
<dbReference type="PRINTS" id="PR00171">
    <property type="entry name" value="SUGRTRNSPORT"/>
</dbReference>
<evidence type="ECO:0000256" key="8">
    <source>
        <dbReference type="ARBA" id="ARBA00023180"/>
    </source>
</evidence>
<proteinExistence type="predicted"/>
<dbReference type="PANTHER" id="PTHR48021:SF68">
    <property type="entry name" value="MAJOR FACILITATOR SUPERFAMILY (MFS) PROFILE DOMAIN-CONTAINING PROTEIN"/>
    <property type="match status" value="1"/>
</dbReference>
<dbReference type="InterPro" id="IPR005828">
    <property type="entry name" value="MFS_sugar_transport-like"/>
</dbReference>
<feature type="transmembrane region" description="Helical" evidence="11">
    <location>
        <begin position="913"/>
        <end position="938"/>
    </location>
</feature>
<organism evidence="13 14">
    <name type="scientific">Leptidea sinapis</name>
    <dbReference type="NCBI Taxonomy" id="189913"/>
    <lineage>
        <taxon>Eukaryota</taxon>
        <taxon>Metazoa</taxon>
        <taxon>Ecdysozoa</taxon>
        <taxon>Arthropoda</taxon>
        <taxon>Hexapoda</taxon>
        <taxon>Insecta</taxon>
        <taxon>Pterygota</taxon>
        <taxon>Neoptera</taxon>
        <taxon>Endopterygota</taxon>
        <taxon>Lepidoptera</taxon>
        <taxon>Glossata</taxon>
        <taxon>Ditrysia</taxon>
        <taxon>Papilionoidea</taxon>
        <taxon>Pieridae</taxon>
        <taxon>Dismorphiinae</taxon>
        <taxon>Leptidea</taxon>
    </lineage>
</organism>
<feature type="transmembrane region" description="Helical" evidence="11">
    <location>
        <begin position="983"/>
        <end position="1001"/>
    </location>
</feature>
<dbReference type="SUPFAM" id="SSF103473">
    <property type="entry name" value="MFS general substrate transporter"/>
    <property type="match status" value="2"/>
</dbReference>
<keyword evidence="3" id="KW-1003">Cell membrane</keyword>
<dbReference type="EMBL" id="FZQP02000559">
    <property type="protein sequence ID" value="VVC89515.1"/>
    <property type="molecule type" value="Genomic_DNA"/>
</dbReference>
<sequence length="1050" mass="116895">MGLRRLRGRLIFLPGFEVLADDEFPPCWGRAAYASLFGDRISLQDPKFGGILCRRFTHILSDPDDYITITNMDPETNTHMTPSRLRRKGRGPTCVTISTGDTSSSFCEGRGSCLLAHSLLGHFSNAGSIFSKREESCVTKQTSMSEDKAETEETIAEEQKEEEQTHTEANGRITDNTEKSNYVQNIIHSELSLNNKLRDTGSSIPSDESTASWIAAMAALPMAPGCLIAGWLMEKFGRRNSHYMICAPFLLGWLLIACANNLALMLLGRFFTGLCVGLLGPLGPVFISETTDPKYRGIFLAGISLAIAVGILVAHVIGTFVHWQWTAMICCVFPVISIMLLTIIPESPTWLISKGQTEDGIKAFGWLRGYSDEAKAELKGILDSKKAEENKPVMTLGQQLANLKSPELLKPLMIMIIFFVTCQFSGVNAIAFYSIEIIEKAVGKGLDHYLAMIVIDSLRTVMSVVACVICKKYGRRPLCMISGIFTAVSMVGLSMYLYWTEGTQTNMTWLPLTCLMTYICAISIGLVPLPWMMCGELFPTKVRGLGSGISSATTFVAFFVVVKTAPGMMSNLGEVTTFLTYGLVALIGTCVLYFILPETKGKSLQEIEEKFKKPKQTGTLSLTMLMAYFITTPLMDSLGRRYTHIILTIPAIAGWLVIVMATTVSEIIIGRILNGISIGMLFTLRSALIGEYTSPQYRGGLLTTASLSQAFGIFFVHLLGSFTSWQITALICVFFHFISLLMIIYSPESPSWFLAKGRYDECRDVFKWLRGNKEDNELEHMIQAQTELKKLNNEIPKYSIRTCIETLKKNEFYKPIVLMSHCNIILQFSGGTTMATYATVILSHILGEGANVSFWMVFLDTQRIIFNTVAVFVLNKFKRRTMMFLTIGVCIFSHIAIATYVLSTTLGWMTASIWLPALLINIQFITVAVGTVPLPIIVTGEVFPLKYKGIGGTISSFVSGLFSFLIVKTFPDLTYNLGFYGTYYLYALIMSFNLIMVWFLLPETKGKTLQEIEDEFRGQKLRLYDQHPKNLKHSRSLIDLEGKLICDSKT</sequence>
<dbReference type="PROSITE" id="PS50850">
    <property type="entry name" value="MFS"/>
    <property type="match status" value="1"/>
</dbReference>
<evidence type="ECO:0000313" key="13">
    <source>
        <dbReference type="EMBL" id="VVC89515.1"/>
    </source>
</evidence>
<keyword evidence="6 11" id="KW-1133">Transmembrane helix</keyword>
<feature type="transmembrane region" description="Helical" evidence="11">
    <location>
        <begin position="950"/>
        <end position="971"/>
    </location>
</feature>
<evidence type="ECO:0000256" key="10">
    <source>
        <dbReference type="SAM" id="MobiDB-lite"/>
    </source>
</evidence>